<keyword evidence="2" id="KW-0808">Transferase</keyword>
<dbReference type="InterPro" id="IPR002173">
    <property type="entry name" value="Carboh/pur_kinase_PfkB_CS"/>
</dbReference>
<dbReference type="RefSeq" id="WP_061983293.1">
    <property type="nucleotide sequence ID" value="NZ_FOPQ01000013.1"/>
</dbReference>
<dbReference type="EMBL" id="LQCI01000010">
    <property type="protein sequence ID" value="KZB85778.1"/>
    <property type="molecule type" value="Genomic_DNA"/>
</dbReference>
<accession>A0A154MN65</accession>
<dbReference type="GO" id="GO:0006796">
    <property type="term" value="P:phosphate-containing compound metabolic process"/>
    <property type="evidence" value="ECO:0007669"/>
    <property type="project" value="UniProtKB-ARBA"/>
</dbReference>
<keyword evidence="8" id="KW-1185">Reference proteome</keyword>
<dbReference type="Gene3D" id="3.40.1190.20">
    <property type="match status" value="1"/>
</dbReference>
<comment type="caution">
    <text evidence="5">The sequence shown here is derived from an EMBL/GenBank/DDBJ whole genome shotgun (WGS) entry which is preliminary data.</text>
</comment>
<proteinExistence type="inferred from homology"/>
<dbReference type="GO" id="GO:0016301">
    <property type="term" value="F:kinase activity"/>
    <property type="evidence" value="ECO:0007669"/>
    <property type="project" value="UniProtKB-KW"/>
</dbReference>
<evidence type="ECO:0000313" key="5">
    <source>
        <dbReference type="EMBL" id="KZB85778.1"/>
    </source>
</evidence>
<evidence type="ECO:0000313" key="8">
    <source>
        <dbReference type="Proteomes" id="UP000186883"/>
    </source>
</evidence>
<dbReference type="PANTHER" id="PTHR10584:SF166">
    <property type="entry name" value="RIBOKINASE"/>
    <property type="match status" value="1"/>
</dbReference>
<reference evidence="5 7" key="1">
    <citation type="submission" date="2015-12" db="EMBL/GenBank/DDBJ databases">
        <title>Amycolatopsis regifaucium genome sequencing and assembly.</title>
        <authorList>
            <person name="Mayilraj S."/>
        </authorList>
    </citation>
    <scope>NUCLEOTIDE SEQUENCE [LARGE SCALE GENOMIC DNA]</scope>
    <source>
        <strain evidence="5 7">GY080</strain>
    </source>
</reference>
<dbReference type="Pfam" id="PF00294">
    <property type="entry name" value="PfkB"/>
    <property type="match status" value="1"/>
</dbReference>
<comment type="similarity">
    <text evidence="1">Belongs to the carbohydrate kinase PfkB family.</text>
</comment>
<feature type="domain" description="Carbohydrate kinase PfkB" evidence="4">
    <location>
        <begin position="179"/>
        <end position="452"/>
    </location>
</feature>
<gene>
    <name evidence="6" type="ORF">ATP06_0203420</name>
    <name evidence="5" type="ORF">AVL48_30485</name>
</gene>
<organism evidence="5 7">
    <name type="scientific">Amycolatopsis regifaucium</name>
    <dbReference type="NCBI Taxonomy" id="546365"/>
    <lineage>
        <taxon>Bacteria</taxon>
        <taxon>Bacillati</taxon>
        <taxon>Actinomycetota</taxon>
        <taxon>Actinomycetes</taxon>
        <taxon>Pseudonocardiales</taxon>
        <taxon>Pseudonocardiaceae</taxon>
        <taxon>Amycolatopsis</taxon>
    </lineage>
</organism>
<evidence type="ECO:0000313" key="7">
    <source>
        <dbReference type="Proteomes" id="UP000076321"/>
    </source>
</evidence>
<evidence type="ECO:0000256" key="1">
    <source>
        <dbReference type="ARBA" id="ARBA00010688"/>
    </source>
</evidence>
<dbReference type="PROSITE" id="PS00583">
    <property type="entry name" value="PFKB_KINASES_1"/>
    <property type="match status" value="1"/>
</dbReference>
<evidence type="ECO:0000256" key="3">
    <source>
        <dbReference type="ARBA" id="ARBA00022777"/>
    </source>
</evidence>
<protein>
    <recommendedName>
        <fullName evidence="4">Carbohydrate kinase PfkB domain-containing protein</fullName>
    </recommendedName>
</protein>
<dbReference type="PANTHER" id="PTHR10584">
    <property type="entry name" value="SUGAR KINASE"/>
    <property type="match status" value="1"/>
</dbReference>
<sequence>MSGPVPGVDGVRSALVRLRTRTGLSAERLRSTEVGVRPILDLPVVRQIVNTTDKSEPEAALEAVRRIAGQLPTEDLVIVDMALSLGLLAKRFPDEPEIETLYAADVGERRERLVELWEPIHRLLGVSIPERHLTVRALRSTLESAALAKLAELCVSSSVLDVAFPEPSTAKDATTRAATVSVIGSAVVDHIYVVDHIPSPGSSTPLISYETHPGGKGLNHAVANARLGMDVHMITAVGDDAPGQMLLDYMTAEGMRLNLVKVVPNAKTPVVGVFMTRNGGAVLLPWMNEGEIRLDPADFHTHSLRNVLEASDAVVITFEQPIAATREVLRVVSSLEKKPLIVVRPSPPIASPQFLYEHFSDIDYLVGTQWELRELLSGASDEITTESLAASLLLLGVHGVCITEEFGCMVRSEHLRADIARFPTALRDTPGAREAFSAALIHRLLQKDRKIDQSDLEWATAAMTAAQSFGGVADSMPLAQQVDRVLKVTPEHETDD</sequence>
<dbReference type="EMBL" id="LOBU02000004">
    <property type="protein sequence ID" value="OKA10467.1"/>
    <property type="molecule type" value="Genomic_DNA"/>
</dbReference>
<evidence type="ECO:0000256" key="2">
    <source>
        <dbReference type="ARBA" id="ARBA00022679"/>
    </source>
</evidence>
<reference evidence="6 8" key="2">
    <citation type="submission" date="2016-11" db="EMBL/GenBank/DDBJ databases">
        <title>Genome sequencing of Amycolatopsis regifaucium.</title>
        <authorList>
            <person name="Mayilraj S."/>
            <person name="Kaur N."/>
        </authorList>
    </citation>
    <scope>NUCLEOTIDE SEQUENCE [LARGE SCALE GENOMIC DNA]</scope>
    <source>
        <strain evidence="6 8">GY080</strain>
    </source>
</reference>
<dbReference type="SUPFAM" id="SSF53613">
    <property type="entry name" value="Ribokinase-like"/>
    <property type="match status" value="1"/>
</dbReference>
<evidence type="ECO:0000313" key="6">
    <source>
        <dbReference type="EMBL" id="OKA10467.1"/>
    </source>
</evidence>
<dbReference type="Proteomes" id="UP000076321">
    <property type="component" value="Unassembled WGS sequence"/>
</dbReference>
<dbReference type="PRINTS" id="PR00990">
    <property type="entry name" value="RIBOKINASE"/>
</dbReference>
<dbReference type="InterPro" id="IPR002139">
    <property type="entry name" value="Ribo/fructo_kinase"/>
</dbReference>
<dbReference type="InterPro" id="IPR011611">
    <property type="entry name" value="PfkB_dom"/>
</dbReference>
<evidence type="ECO:0000259" key="4">
    <source>
        <dbReference type="Pfam" id="PF00294"/>
    </source>
</evidence>
<name>A0A154MN65_9PSEU</name>
<dbReference type="OrthoDB" id="4554146at2"/>
<dbReference type="InterPro" id="IPR029056">
    <property type="entry name" value="Ribokinase-like"/>
</dbReference>
<keyword evidence="3" id="KW-0418">Kinase</keyword>
<dbReference type="Proteomes" id="UP000186883">
    <property type="component" value="Unassembled WGS sequence"/>
</dbReference>
<dbReference type="AlphaFoldDB" id="A0A154MN65"/>